<accession>A0A2T1AMW1</accession>
<dbReference type="InterPro" id="IPR050509">
    <property type="entry name" value="CoA-transferase_III"/>
</dbReference>
<dbReference type="InterPro" id="IPR044855">
    <property type="entry name" value="CoA-Trfase_III_dom3_sf"/>
</dbReference>
<gene>
    <name evidence="2" type="ORF">CLV89_101155</name>
</gene>
<evidence type="ECO:0000256" key="1">
    <source>
        <dbReference type="SAM" id="MobiDB-lite"/>
    </source>
</evidence>
<dbReference type="PANTHER" id="PTHR48228:SF5">
    <property type="entry name" value="ALPHA-METHYLACYL-COA RACEMASE"/>
    <property type="match status" value="1"/>
</dbReference>
<dbReference type="PANTHER" id="PTHR48228">
    <property type="entry name" value="SUCCINYL-COA--D-CITRAMALATE COA-TRANSFERASE"/>
    <property type="match status" value="1"/>
</dbReference>
<dbReference type="Proteomes" id="UP000237718">
    <property type="component" value="Unassembled WGS sequence"/>
</dbReference>
<dbReference type="GO" id="GO:0016740">
    <property type="term" value="F:transferase activity"/>
    <property type="evidence" value="ECO:0007669"/>
    <property type="project" value="UniProtKB-KW"/>
</dbReference>
<organism evidence="2 3">
    <name type="scientific">Tritonibacter scottomollicae</name>
    <name type="common">Epibacterium scottomollicae</name>
    <dbReference type="NCBI Taxonomy" id="483013"/>
    <lineage>
        <taxon>Bacteria</taxon>
        <taxon>Pseudomonadati</taxon>
        <taxon>Pseudomonadota</taxon>
        <taxon>Alphaproteobacteria</taxon>
        <taxon>Rhodobacterales</taxon>
        <taxon>Paracoccaceae</taxon>
        <taxon>Tritonibacter</taxon>
    </lineage>
</organism>
<dbReference type="AlphaFoldDB" id="A0A2T1AMW1"/>
<dbReference type="RefSeq" id="WP_106161560.1">
    <property type="nucleotide sequence ID" value="NZ_PVUF01000001.1"/>
</dbReference>
<dbReference type="InterPro" id="IPR023606">
    <property type="entry name" value="CoA-Trfase_III_dom_1_sf"/>
</dbReference>
<sequence>MLDGIRIIEIEALGPAPFAAMMLADLGAEVICIHRKGGDVAPGMPEHSLLDRGKSSIELDLKDADDARTARALIATADGLIEGFRPGVMERLGLGPEEMQALNPRLVYGRMTGWGQESARSAQAGHDLNYIALSGALWSASAPGDVPLTPPTLVGDIGGGALYLVAGMLAGLLRAARTGVGAEVDAAIYDGSAHMMNLLMAIRQAGGFGDRRGENLLDGPHWSRTYACRGGGHISVQCLEPKFYAIFLDRMGLSQDTDFAQQFARPLWPELTARLAGRFAEHPRDHWTALFEGSDACVAPVLSPSEAALDPMNDRNTWISQGGHLQAAPAPRFDRKTSTPGPVPARDQNRAEILEDLAQRFPSYD</sequence>
<dbReference type="InterPro" id="IPR003673">
    <property type="entry name" value="CoA-Trfase_fam_III"/>
</dbReference>
<name>A0A2T1AMW1_TRISK</name>
<evidence type="ECO:0000313" key="2">
    <source>
        <dbReference type="EMBL" id="PRZ49939.1"/>
    </source>
</evidence>
<evidence type="ECO:0000313" key="3">
    <source>
        <dbReference type="Proteomes" id="UP000237718"/>
    </source>
</evidence>
<proteinExistence type="predicted"/>
<dbReference type="SUPFAM" id="SSF89796">
    <property type="entry name" value="CoA-transferase family III (CaiB/BaiF)"/>
    <property type="match status" value="1"/>
</dbReference>
<dbReference type="EMBL" id="PVUF01000001">
    <property type="protein sequence ID" value="PRZ49939.1"/>
    <property type="molecule type" value="Genomic_DNA"/>
</dbReference>
<dbReference type="OrthoDB" id="7208981at2"/>
<dbReference type="Gene3D" id="3.40.50.10540">
    <property type="entry name" value="Crotonobetainyl-coa:carnitine coa-transferase, domain 1"/>
    <property type="match status" value="1"/>
</dbReference>
<comment type="caution">
    <text evidence="2">The sequence shown here is derived from an EMBL/GenBank/DDBJ whole genome shotgun (WGS) entry which is preliminary data.</text>
</comment>
<keyword evidence="2" id="KW-0808">Transferase</keyword>
<reference evidence="2 3" key="1">
    <citation type="submission" date="2018-03" db="EMBL/GenBank/DDBJ databases">
        <title>Genomic Encyclopedia of Archaeal and Bacterial Type Strains, Phase II (KMG-II): from individual species to whole genera.</title>
        <authorList>
            <person name="Goeker M."/>
        </authorList>
    </citation>
    <scope>NUCLEOTIDE SEQUENCE [LARGE SCALE GENOMIC DNA]</scope>
    <source>
        <strain evidence="2 3">DSM 25328</strain>
    </source>
</reference>
<dbReference type="Pfam" id="PF02515">
    <property type="entry name" value="CoA_transf_3"/>
    <property type="match status" value="1"/>
</dbReference>
<dbReference type="Gene3D" id="3.30.1540.10">
    <property type="entry name" value="formyl-coa transferase, domain 3"/>
    <property type="match status" value="1"/>
</dbReference>
<protein>
    <submittedName>
        <fullName evidence="2">Crotonobetainyl-CoA:carnitine CoA-transferase CaiB-like acyl-CoA transferase</fullName>
    </submittedName>
</protein>
<feature type="region of interest" description="Disordered" evidence="1">
    <location>
        <begin position="312"/>
        <end position="349"/>
    </location>
</feature>